<evidence type="ECO:0000313" key="2">
    <source>
        <dbReference type="Proteomes" id="UP000001529"/>
    </source>
</evidence>
<organism evidence="1 2">
    <name type="scientific">Toxoplasma gondii (strain ATCC 50611 / Me49)</name>
    <dbReference type="NCBI Taxonomy" id="508771"/>
    <lineage>
        <taxon>Eukaryota</taxon>
        <taxon>Sar</taxon>
        <taxon>Alveolata</taxon>
        <taxon>Apicomplexa</taxon>
        <taxon>Conoidasida</taxon>
        <taxon>Coccidia</taxon>
        <taxon>Eucoccidiorida</taxon>
        <taxon>Eimeriorina</taxon>
        <taxon>Sarcocystidae</taxon>
        <taxon>Toxoplasma</taxon>
    </lineage>
</organism>
<dbReference type="GeneID" id="29768785"/>
<protein>
    <submittedName>
        <fullName evidence="1">Uncharacterized protein</fullName>
    </submittedName>
</protein>
<dbReference type="RefSeq" id="XP_018637423.1">
    <property type="nucleotide sequence ID" value="XM_018779185.1"/>
</dbReference>
<dbReference type="EMBL" id="KE138829">
    <property type="protein sequence ID" value="EPT30262.1"/>
    <property type="molecule type" value="Genomic_DNA"/>
</dbReference>
<dbReference type="KEGG" id="tgo:TGME49_202060"/>
<dbReference type="AlphaFoldDB" id="S8F695"/>
<evidence type="ECO:0000313" key="1">
    <source>
        <dbReference type="EMBL" id="EPT30262.1"/>
    </source>
</evidence>
<reference evidence="1" key="1">
    <citation type="submission" date="2013-04" db="EMBL/GenBank/DDBJ databases">
        <authorList>
            <person name="Sibley D."/>
            <person name="Venepally P."/>
            <person name="Karamycheva S."/>
            <person name="Hadjithomas M."/>
            <person name="Khan A."/>
            <person name="Brunk B."/>
            <person name="Roos D."/>
            <person name="Caler E."/>
            <person name="Lorenzi H."/>
        </authorList>
    </citation>
    <scope>NUCLEOTIDE SEQUENCE [LARGE SCALE GENOMIC DNA]</scope>
    <source>
        <strain evidence="1">ME49</strain>
    </source>
</reference>
<keyword evidence="2" id="KW-1185">Reference proteome</keyword>
<dbReference type="EMBL" id="CM002041">
    <property type="protein sequence ID" value="EPT30262.1"/>
    <property type="molecule type" value="Genomic_DNA"/>
</dbReference>
<gene>
    <name evidence="1" type="ORF">TGME49_202060</name>
</gene>
<accession>S8F695</accession>
<proteinExistence type="predicted"/>
<dbReference type="Proteomes" id="UP000001529">
    <property type="component" value="Chromosome VIIa"/>
</dbReference>
<name>S8F695_TOXGM</name>
<sequence>MQITWKPNLATVVTTSSPRNDTRSAWRKLRLGTVQDCLDVLPSLLELGLDATFGGVEGFPRSSVIEFSLYGLPPYEIEVLADHLLHVFGTICTFFL</sequence>